<dbReference type="InterPro" id="IPR007353">
    <property type="entry name" value="DUF421"/>
</dbReference>
<dbReference type="Proteomes" id="UP000076567">
    <property type="component" value="Unassembled WGS sequence"/>
</dbReference>
<comment type="caution">
    <text evidence="9">The sequence shown here is derived from an EMBL/GenBank/DDBJ whole genome shotgun (WGS) entry which is preliminary data.</text>
</comment>
<evidence type="ECO:0000313" key="10">
    <source>
        <dbReference type="Proteomes" id="UP000076567"/>
    </source>
</evidence>
<organism evidence="9 10">
    <name type="scientific">Fictibacillus phosphorivorans</name>
    <dbReference type="NCBI Taxonomy" id="1221500"/>
    <lineage>
        <taxon>Bacteria</taxon>
        <taxon>Bacillati</taxon>
        <taxon>Bacillota</taxon>
        <taxon>Bacilli</taxon>
        <taxon>Bacillales</taxon>
        <taxon>Fictibacillaceae</taxon>
        <taxon>Fictibacillus</taxon>
    </lineage>
</organism>
<keyword evidence="4 7" id="KW-0812">Transmembrane</keyword>
<evidence type="ECO:0000256" key="3">
    <source>
        <dbReference type="ARBA" id="ARBA00022475"/>
    </source>
</evidence>
<dbReference type="PANTHER" id="PTHR34582:SF6">
    <property type="entry name" value="UPF0702 TRANSMEMBRANE PROTEIN YCAP"/>
    <property type="match status" value="1"/>
</dbReference>
<evidence type="ECO:0000256" key="2">
    <source>
        <dbReference type="ARBA" id="ARBA00006448"/>
    </source>
</evidence>
<evidence type="ECO:0000259" key="8">
    <source>
        <dbReference type="Pfam" id="PF04239"/>
    </source>
</evidence>
<keyword evidence="10" id="KW-1185">Reference proteome</keyword>
<gene>
    <name evidence="9" type="ORF">AWM68_09060</name>
</gene>
<evidence type="ECO:0000313" key="9">
    <source>
        <dbReference type="EMBL" id="KZE64799.1"/>
    </source>
</evidence>
<feature type="domain" description="YetF C-terminal" evidence="8">
    <location>
        <begin position="86"/>
        <end position="218"/>
    </location>
</feature>
<comment type="similarity">
    <text evidence="2">Belongs to the UPF0702 family.</text>
</comment>
<dbReference type="GO" id="GO:0005886">
    <property type="term" value="C:plasma membrane"/>
    <property type="evidence" value="ECO:0007669"/>
    <property type="project" value="UniProtKB-SubCell"/>
</dbReference>
<dbReference type="InterPro" id="IPR023090">
    <property type="entry name" value="UPF0702_alpha/beta_dom_sf"/>
</dbReference>
<evidence type="ECO:0000256" key="5">
    <source>
        <dbReference type="ARBA" id="ARBA00022989"/>
    </source>
</evidence>
<dbReference type="PANTHER" id="PTHR34582">
    <property type="entry name" value="UPF0702 TRANSMEMBRANE PROTEIN YCAP"/>
    <property type="match status" value="1"/>
</dbReference>
<evidence type="ECO:0000256" key="6">
    <source>
        <dbReference type="ARBA" id="ARBA00023136"/>
    </source>
</evidence>
<name>A0A163QA69_9BACL</name>
<evidence type="ECO:0000256" key="1">
    <source>
        <dbReference type="ARBA" id="ARBA00004651"/>
    </source>
</evidence>
<keyword evidence="5 7" id="KW-1133">Transmembrane helix</keyword>
<feature type="transmembrane region" description="Helical" evidence="7">
    <location>
        <begin position="38"/>
        <end position="56"/>
    </location>
</feature>
<dbReference type="AlphaFoldDB" id="A0A163QA69"/>
<protein>
    <recommendedName>
        <fullName evidence="8">YetF C-terminal domain-containing protein</fullName>
    </recommendedName>
</protein>
<dbReference type="RefSeq" id="WP_066242929.1">
    <property type="nucleotide sequence ID" value="NZ_LRFC01000034.1"/>
</dbReference>
<reference evidence="10" key="1">
    <citation type="submission" date="2016-01" db="EMBL/GenBank/DDBJ databases">
        <title>Draft genome of Chromobacterium sp. F49.</title>
        <authorList>
            <person name="Hong K.W."/>
        </authorList>
    </citation>
    <scope>NUCLEOTIDE SEQUENCE [LARGE SCALE GENOMIC DNA]</scope>
    <source>
        <strain evidence="10">P7IIIA</strain>
    </source>
</reference>
<feature type="transmembrane region" description="Helical" evidence="7">
    <location>
        <begin position="62"/>
        <end position="84"/>
    </location>
</feature>
<evidence type="ECO:0000256" key="4">
    <source>
        <dbReference type="ARBA" id="ARBA00022692"/>
    </source>
</evidence>
<proteinExistence type="inferred from homology"/>
<accession>A0A163QA69</accession>
<keyword evidence="3" id="KW-1003">Cell membrane</keyword>
<sequence length="242" mass="27126">MELIKELLLVTGRILTIIPLMLLVALFMGKRSIGELPVFDFLVIIILGAVVGADIADPDIPHIHTAAAIVLIGLFQIIVSKLIIRQRKLGHLITFEPTIVIQDGKLIVKNLKKLRYSLDNVLQMLREKDVFDIADVHLGIIEANGRISILKKETKATVTLEDMNLVKKSANISFPIIIEGKIYVDVLKKLNLSESWLKDQLATINIIDIKTIFFASVNDKNELHVSLKNDMEDTESLLPIKH</sequence>
<dbReference type="Pfam" id="PF04239">
    <property type="entry name" value="DUF421"/>
    <property type="match status" value="1"/>
</dbReference>
<feature type="transmembrane region" description="Helical" evidence="7">
    <location>
        <begin position="6"/>
        <end position="26"/>
    </location>
</feature>
<dbReference type="OrthoDB" id="9778331at2"/>
<dbReference type="EMBL" id="LRFC01000034">
    <property type="protein sequence ID" value="KZE64799.1"/>
    <property type="molecule type" value="Genomic_DNA"/>
</dbReference>
<comment type="subcellular location">
    <subcellularLocation>
        <location evidence="1">Cell membrane</location>
        <topology evidence="1">Multi-pass membrane protein</topology>
    </subcellularLocation>
</comment>
<dbReference type="Gene3D" id="3.30.240.20">
    <property type="entry name" value="bsu07140 like domains"/>
    <property type="match status" value="2"/>
</dbReference>
<evidence type="ECO:0000256" key="7">
    <source>
        <dbReference type="SAM" id="Phobius"/>
    </source>
</evidence>
<keyword evidence="6 7" id="KW-0472">Membrane</keyword>